<keyword evidence="2" id="KW-0732">Signal</keyword>
<evidence type="ECO:0000313" key="4">
    <source>
        <dbReference type="Proteomes" id="UP000823897"/>
    </source>
</evidence>
<keyword evidence="1" id="KW-1133">Transmembrane helix</keyword>
<proteinExistence type="predicted"/>
<sequence>MKRISALVLACMILAGAGNIVYAAQETAEQPESTAEAVQTQKTGPECSFSEPQIEKKAAHAEYKTTVSVSGTDLVEGYEIHVKAENKDEIVIENKAGGTATENVYKDGVMYLAVMSGELTGDETELCDITVKLPYDAAESGSVLEIPEIQIVTSVAAERIETAGPYEVELPEVKAPFYATVWFYLIIAAAVLAGGFVIWKKRRGMRKRKKV</sequence>
<keyword evidence="1" id="KW-0812">Transmembrane</keyword>
<evidence type="ECO:0000256" key="1">
    <source>
        <dbReference type="SAM" id="Phobius"/>
    </source>
</evidence>
<feature type="transmembrane region" description="Helical" evidence="1">
    <location>
        <begin position="181"/>
        <end position="199"/>
    </location>
</feature>
<accession>A0A9D2U3G0</accession>
<gene>
    <name evidence="3" type="ORF">H9911_09635</name>
</gene>
<dbReference type="AlphaFoldDB" id="A0A9D2U3G0"/>
<protein>
    <submittedName>
        <fullName evidence="3">Uncharacterized protein</fullName>
    </submittedName>
</protein>
<keyword evidence="1" id="KW-0472">Membrane</keyword>
<organism evidence="3 4">
    <name type="scientific">Candidatus Mediterraneibacter tabaqchaliae</name>
    <dbReference type="NCBI Taxonomy" id="2838689"/>
    <lineage>
        <taxon>Bacteria</taxon>
        <taxon>Bacillati</taxon>
        <taxon>Bacillota</taxon>
        <taxon>Clostridia</taxon>
        <taxon>Lachnospirales</taxon>
        <taxon>Lachnospiraceae</taxon>
        <taxon>Mediterraneibacter</taxon>
    </lineage>
</organism>
<feature type="chain" id="PRO_5039424149" evidence="2">
    <location>
        <begin position="24"/>
        <end position="211"/>
    </location>
</feature>
<evidence type="ECO:0000313" key="3">
    <source>
        <dbReference type="EMBL" id="HJD34784.1"/>
    </source>
</evidence>
<name>A0A9D2U3G0_9FIRM</name>
<reference evidence="3" key="1">
    <citation type="journal article" date="2021" name="PeerJ">
        <title>Extensive microbial diversity within the chicken gut microbiome revealed by metagenomics and culture.</title>
        <authorList>
            <person name="Gilroy R."/>
            <person name="Ravi A."/>
            <person name="Getino M."/>
            <person name="Pursley I."/>
            <person name="Horton D.L."/>
            <person name="Alikhan N.F."/>
            <person name="Baker D."/>
            <person name="Gharbi K."/>
            <person name="Hall N."/>
            <person name="Watson M."/>
            <person name="Adriaenssens E.M."/>
            <person name="Foster-Nyarko E."/>
            <person name="Jarju S."/>
            <person name="Secka A."/>
            <person name="Antonio M."/>
            <person name="Oren A."/>
            <person name="Chaudhuri R.R."/>
            <person name="La Ragione R."/>
            <person name="Hildebrand F."/>
            <person name="Pallen M.J."/>
        </authorList>
    </citation>
    <scope>NUCLEOTIDE SEQUENCE</scope>
    <source>
        <strain evidence="3">ChiGjej3B3-11674</strain>
    </source>
</reference>
<dbReference type="EMBL" id="DWUV01000186">
    <property type="protein sequence ID" value="HJD34784.1"/>
    <property type="molecule type" value="Genomic_DNA"/>
</dbReference>
<comment type="caution">
    <text evidence="3">The sequence shown here is derived from an EMBL/GenBank/DDBJ whole genome shotgun (WGS) entry which is preliminary data.</text>
</comment>
<evidence type="ECO:0000256" key="2">
    <source>
        <dbReference type="SAM" id="SignalP"/>
    </source>
</evidence>
<dbReference type="Proteomes" id="UP000823897">
    <property type="component" value="Unassembled WGS sequence"/>
</dbReference>
<dbReference type="Gene3D" id="2.60.40.680">
    <property type="match status" value="1"/>
</dbReference>
<feature type="signal peptide" evidence="2">
    <location>
        <begin position="1"/>
        <end position="23"/>
    </location>
</feature>
<reference evidence="3" key="2">
    <citation type="submission" date="2021-04" db="EMBL/GenBank/DDBJ databases">
        <authorList>
            <person name="Gilroy R."/>
        </authorList>
    </citation>
    <scope>NUCLEOTIDE SEQUENCE</scope>
    <source>
        <strain evidence="3">ChiGjej3B3-11674</strain>
    </source>
</reference>